<dbReference type="EMBL" id="CAJOBC010001769">
    <property type="protein sequence ID" value="CAF3697658.1"/>
    <property type="molecule type" value="Genomic_DNA"/>
</dbReference>
<evidence type="ECO:0000313" key="4">
    <source>
        <dbReference type="EMBL" id="CAF0917763.1"/>
    </source>
</evidence>
<dbReference type="OrthoDB" id="5358475at2759"/>
<dbReference type="Proteomes" id="UP000663829">
    <property type="component" value="Unassembled WGS sequence"/>
</dbReference>
<protein>
    <recommendedName>
        <fullName evidence="8">Transcriptional initiation protein Tat</fullName>
    </recommendedName>
</protein>
<gene>
    <name evidence="4" type="ORF">GPM918_LOCUS9486</name>
    <name evidence="3" type="ORF">OVA965_LOCUS2685</name>
    <name evidence="6" type="ORF">SRO942_LOCUS9487</name>
    <name evidence="5" type="ORF">TMI583_LOCUS2684</name>
</gene>
<evidence type="ECO:0000313" key="3">
    <source>
        <dbReference type="EMBL" id="CAF0763508.1"/>
    </source>
</evidence>
<proteinExistence type="predicted"/>
<dbReference type="Pfam" id="PF20736">
    <property type="entry name" value="Glyco_hydro127M"/>
    <property type="match status" value="1"/>
</dbReference>
<evidence type="ECO:0000313" key="6">
    <source>
        <dbReference type="EMBL" id="CAF3697658.1"/>
    </source>
</evidence>
<dbReference type="EMBL" id="CAJOBA010000591">
    <property type="protein sequence ID" value="CAF3543489.1"/>
    <property type="molecule type" value="Genomic_DNA"/>
</dbReference>
<dbReference type="InterPro" id="IPR012878">
    <property type="entry name" value="Beta-AFase-like_GH127_cat"/>
</dbReference>
<evidence type="ECO:0000259" key="2">
    <source>
        <dbReference type="Pfam" id="PF20736"/>
    </source>
</evidence>
<dbReference type="Proteomes" id="UP000682733">
    <property type="component" value="Unassembled WGS sequence"/>
</dbReference>
<accession>A0A814AUG1</accession>
<dbReference type="EMBL" id="CAJNOK010000591">
    <property type="protein sequence ID" value="CAF0763508.1"/>
    <property type="molecule type" value="Genomic_DNA"/>
</dbReference>
<evidence type="ECO:0000313" key="7">
    <source>
        <dbReference type="Proteomes" id="UP000663829"/>
    </source>
</evidence>
<name>A0A814AUG1_9BILA</name>
<keyword evidence="7" id="KW-1185">Reference proteome</keyword>
<dbReference type="SUPFAM" id="SSF48208">
    <property type="entry name" value="Six-hairpin glycosidases"/>
    <property type="match status" value="1"/>
</dbReference>
<organism evidence="4 7">
    <name type="scientific">Didymodactylos carnosus</name>
    <dbReference type="NCBI Taxonomy" id="1234261"/>
    <lineage>
        <taxon>Eukaryota</taxon>
        <taxon>Metazoa</taxon>
        <taxon>Spiralia</taxon>
        <taxon>Gnathifera</taxon>
        <taxon>Rotifera</taxon>
        <taxon>Eurotatoria</taxon>
        <taxon>Bdelloidea</taxon>
        <taxon>Philodinida</taxon>
        <taxon>Philodinidae</taxon>
        <taxon>Didymodactylos</taxon>
    </lineage>
</organism>
<dbReference type="Proteomes" id="UP000681722">
    <property type="component" value="Unassembled WGS sequence"/>
</dbReference>
<reference evidence="4" key="1">
    <citation type="submission" date="2021-02" db="EMBL/GenBank/DDBJ databases">
        <authorList>
            <person name="Nowell W R."/>
        </authorList>
    </citation>
    <scope>NUCLEOTIDE SEQUENCE</scope>
</reference>
<evidence type="ECO:0008006" key="8">
    <source>
        <dbReference type="Google" id="ProtNLM"/>
    </source>
</evidence>
<sequence>MKPNHLSNENIQVVDRVVASKDTGFYISNRAPLQSTLFQNLPPSNIIPGGWLRAQLNLQVNGLNGQMSEISDYLAYNNCGWIDPTKGGWEELPYWLRGFSCLGFITADQRVQQLTQKWMDGILMSQQGDGWFGPNNMRTSLEGGPDFWPAMPLIHAIRSFYEYTNDSRVLPFLTKYYQYQNSQPVAVFSRGWGNTRWADTIESIYWLYNRTGDEWLLDLVRKIHANSADYVNGIPTWHNVNLSQGFREPAEYWLLDSDQKYLQATYNDYEKVMTMYGQFPGGGFAGDENCRSGYGDPRQGFETCGIVEFMHSFEILMRLTGDRQWADRCEELAFNLLPAAFDPEQKGTHYVTCANCIQLDNQAKTQQQFDNNFPMLAYMPGVHNYRCCPHNYGMAWPYYAQELWLATSDKGLCASLYCASEVKAIVGSEAVEVRIVEETDYPFDDVIHFTIFTSKPVLFPLYLRIPSWCQKPLLQLNQKLISIQTDPSSSYLIIDRIWQDGDVIDIQLTMAPSVRTWTTNRNAVSVLYGPLIFSLSIVEKWNQIGGTDIWPEYEVIPQSDWNYGLVLTDNEYSFRIKKTKKTSDNPFEYSTTPIRIEAKARKIVEWKADSQNVVGLLPLSPVKSDQPDELVILIPMGVARLRITSFPQIG</sequence>
<evidence type="ECO:0000259" key="1">
    <source>
        <dbReference type="Pfam" id="PF07944"/>
    </source>
</evidence>
<dbReference type="GO" id="GO:0005975">
    <property type="term" value="P:carbohydrate metabolic process"/>
    <property type="evidence" value="ECO:0007669"/>
    <property type="project" value="InterPro"/>
</dbReference>
<dbReference type="AlphaFoldDB" id="A0A814AUG1"/>
<evidence type="ECO:0000313" key="5">
    <source>
        <dbReference type="EMBL" id="CAF3543489.1"/>
    </source>
</evidence>
<dbReference type="EMBL" id="CAJNOQ010001769">
    <property type="protein sequence ID" value="CAF0917763.1"/>
    <property type="molecule type" value="Genomic_DNA"/>
</dbReference>
<feature type="domain" description="Non-reducing end beta-L-arabinofuranosidase-like GH127 middle" evidence="2">
    <location>
        <begin position="412"/>
        <end position="510"/>
    </location>
</feature>
<dbReference type="InterPro" id="IPR049046">
    <property type="entry name" value="Beta-AFase-like_GH127_middle"/>
</dbReference>
<dbReference type="Proteomes" id="UP000677228">
    <property type="component" value="Unassembled WGS sequence"/>
</dbReference>
<dbReference type="InterPro" id="IPR008928">
    <property type="entry name" value="6-hairpin_glycosidase_sf"/>
</dbReference>
<comment type="caution">
    <text evidence="4">The sequence shown here is derived from an EMBL/GenBank/DDBJ whole genome shotgun (WGS) entry which is preliminary data.</text>
</comment>
<feature type="domain" description="Non-reducing end beta-L-arabinofuranosidase-like GH127 catalytic" evidence="1">
    <location>
        <begin position="92"/>
        <end position="399"/>
    </location>
</feature>
<dbReference type="PANTHER" id="PTHR31151:SF0">
    <property type="entry name" value="PROLINE-TRNA LIGASE (DUF1680)"/>
    <property type="match status" value="1"/>
</dbReference>
<dbReference type="PANTHER" id="PTHR31151">
    <property type="entry name" value="PROLINE-TRNA LIGASE (DUF1680)"/>
    <property type="match status" value="1"/>
</dbReference>
<dbReference type="Pfam" id="PF07944">
    <property type="entry name" value="Beta-AFase-like_GH127_cat"/>
    <property type="match status" value="1"/>
</dbReference>